<dbReference type="EMBL" id="PFMD01000080">
    <property type="protein sequence ID" value="PIY95465.1"/>
    <property type="molecule type" value="Genomic_DNA"/>
</dbReference>
<dbReference type="GO" id="GO:0000160">
    <property type="term" value="P:phosphorelay signal transduction system"/>
    <property type="evidence" value="ECO:0007669"/>
    <property type="project" value="InterPro"/>
</dbReference>
<dbReference type="InterPro" id="IPR011006">
    <property type="entry name" value="CheY-like_superfamily"/>
</dbReference>
<proteinExistence type="predicted"/>
<feature type="modified residue" description="4-aspartylphosphate" evidence="2">
    <location>
        <position position="54"/>
    </location>
</feature>
<evidence type="ECO:0000259" key="3">
    <source>
        <dbReference type="PROSITE" id="PS50110"/>
    </source>
</evidence>
<dbReference type="PANTHER" id="PTHR44591:SF3">
    <property type="entry name" value="RESPONSE REGULATORY DOMAIN-CONTAINING PROTEIN"/>
    <property type="match status" value="1"/>
</dbReference>
<dbReference type="SMART" id="SM00448">
    <property type="entry name" value="REC"/>
    <property type="match status" value="1"/>
</dbReference>
<comment type="caution">
    <text evidence="4">The sequence shown here is derived from an EMBL/GenBank/DDBJ whole genome shotgun (WGS) entry which is preliminary data.</text>
</comment>
<dbReference type="Proteomes" id="UP000230779">
    <property type="component" value="Unassembled WGS sequence"/>
</dbReference>
<organism evidence="4 5">
    <name type="scientific">Candidatus Kerfeldbacteria bacterium CG_4_10_14_0_8_um_filter_42_10</name>
    <dbReference type="NCBI Taxonomy" id="2014248"/>
    <lineage>
        <taxon>Bacteria</taxon>
        <taxon>Candidatus Kerfeldiibacteriota</taxon>
    </lineage>
</organism>
<name>A0A2M7RFE3_9BACT</name>
<protein>
    <submittedName>
        <fullName evidence="4">Response regulator</fullName>
    </submittedName>
</protein>
<reference evidence="4 5" key="1">
    <citation type="submission" date="2017-09" db="EMBL/GenBank/DDBJ databases">
        <title>Depth-based differentiation of microbial function through sediment-hosted aquifers and enrichment of novel symbionts in the deep terrestrial subsurface.</title>
        <authorList>
            <person name="Probst A.J."/>
            <person name="Ladd B."/>
            <person name="Jarett J.K."/>
            <person name="Geller-Mcgrath D.E."/>
            <person name="Sieber C.M."/>
            <person name="Emerson J.B."/>
            <person name="Anantharaman K."/>
            <person name="Thomas B.C."/>
            <person name="Malmstrom R."/>
            <person name="Stieglmeier M."/>
            <person name="Klingl A."/>
            <person name="Woyke T."/>
            <person name="Ryan C.M."/>
            <person name="Banfield J.F."/>
        </authorList>
    </citation>
    <scope>NUCLEOTIDE SEQUENCE [LARGE SCALE GENOMIC DNA]</scope>
    <source>
        <strain evidence="4">CG_4_10_14_0_8_um_filter_42_10</strain>
    </source>
</reference>
<dbReference type="SUPFAM" id="SSF52172">
    <property type="entry name" value="CheY-like"/>
    <property type="match status" value="1"/>
</dbReference>
<dbReference type="InterPro" id="IPR050595">
    <property type="entry name" value="Bact_response_regulator"/>
</dbReference>
<evidence type="ECO:0000256" key="2">
    <source>
        <dbReference type="PROSITE-ProRule" id="PRU00169"/>
    </source>
</evidence>
<dbReference type="Gene3D" id="3.40.50.2300">
    <property type="match status" value="1"/>
</dbReference>
<dbReference type="PROSITE" id="PS50110">
    <property type="entry name" value="RESPONSE_REGULATORY"/>
    <property type="match status" value="1"/>
</dbReference>
<evidence type="ECO:0000256" key="1">
    <source>
        <dbReference type="ARBA" id="ARBA00022553"/>
    </source>
</evidence>
<dbReference type="AlphaFoldDB" id="A0A2M7RFE3"/>
<keyword evidence="1 2" id="KW-0597">Phosphoprotein</keyword>
<gene>
    <name evidence="4" type="ORF">COY66_06740</name>
</gene>
<dbReference type="CDD" id="cd17574">
    <property type="entry name" value="REC_OmpR"/>
    <property type="match status" value="1"/>
</dbReference>
<dbReference type="PANTHER" id="PTHR44591">
    <property type="entry name" value="STRESS RESPONSE REGULATOR PROTEIN 1"/>
    <property type="match status" value="1"/>
</dbReference>
<sequence>MTKKRVLIIEDEVALLYALQSKLSIEGFEAEAVSTGKEGLKLLQEKKYDLLILDIILPDTDGFEILKQVKENPKTKAIPCVIISNLAEKDNIERGISLGAKDYLPKSQYHLSEIIDKIKSFLE</sequence>
<evidence type="ECO:0000313" key="5">
    <source>
        <dbReference type="Proteomes" id="UP000230779"/>
    </source>
</evidence>
<dbReference type="Pfam" id="PF00072">
    <property type="entry name" value="Response_reg"/>
    <property type="match status" value="1"/>
</dbReference>
<accession>A0A2M7RFE3</accession>
<evidence type="ECO:0000313" key="4">
    <source>
        <dbReference type="EMBL" id="PIY95465.1"/>
    </source>
</evidence>
<feature type="domain" description="Response regulatory" evidence="3">
    <location>
        <begin position="5"/>
        <end position="121"/>
    </location>
</feature>
<dbReference type="InterPro" id="IPR001789">
    <property type="entry name" value="Sig_transdc_resp-reg_receiver"/>
</dbReference>